<dbReference type="EMBL" id="CP133614">
    <property type="protein sequence ID" value="WMV19311.1"/>
    <property type="molecule type" value="Genomic_DNA"/>
</dbReference>
<dbReference type="InterPro" id="IPR036397">
    <property type="entry name" value="RNaseH_sf"/>
</dbReference>
<dbReference type="PANTHER" id="PTHR47723">
    <property type="entry name" value="OS05G0353850 PROTEIN"/>
    <property type="match status" value="1"/>
</dbReference>
<dbReference type="AlphaFoldDB" id="A0AAF0TH91"/>
<dbReference type="Pfam" id="PF13456">
    <property type="entry name" value="RVT_3"/>
    <property type="match status" value="1"/>
</dbReference>
<dbReference type="InterPro" id="IPR002156">
    <property type="entry name" value="RNaseH_domain"/>
</dbReference>
<reference evidence="2" key="1">
    <citation type="submission" date="2023-08" db="EMBL/GenBank/DDBJ databases">
        <title>A de novo genome assembly of Solanum verrucosum Schlechtendal, a Mexican diploid species geographically isolated from the other diploid A-genome species in potato relatives.</title>
        <authorList>
            <person name="Hosaka K."/>
        </authorList>
    </citation>
    <scope>NUCLEOTIDE SEQUENCE</scope>
    <source>
        <tissue evidence="2">Young leaves</tissue>
    </source>
</reference>
<dbReference type="PANTHER" id="PTHR47723:SF19">
    <property type="entry name" value="POLYNUCLEOTIDYL TRANSFERASE, RIBONUCLEASE H-LIKE SUPERFAMILY PROTEIN"/>
    <property type="match status" value="1"/>
</dbReference>
<organism evidence="2 3">
    <name type="scientific">Solanum verrucosum</name>
    <dbReference type="NCBI Taxonomy" id="315347"/>
    <lineage>
        <taxon>Eukaryota</taxon>
        <taxon>Viridiplantae</taxon>
        <taxon>Streptophyta</taxon>
        <taxon>Embryophyta</taxon>
        <taxon>Tracheophyta</taxon>
        <taxon>Spermatophyta</taxon>
        <taxon>Magnoliopsida</taxon>
        <taxon>eudicotyledons</taxon>
        <taxon>Gunneridae</taxon>
        <taxon>Pentapetalae</taxon>
        <taxon>asterids</taxon>
        <taxon>lamiids</taxon>
        <taxon>Solanales</taxon>
        <taxon>Solanaceae</taxon>
        <taxon>Solanoideae</taxon>
        <taxon>Solaneae</taxon>
        <taxon>Solanum</taxon>
    </lineage>
</organism>
<dbReference type="Proteomes" id="UP001234989">
    <property type="component" value="Chromosome 3"/>
</dbReference>
<protein>
    <recommendedName>
        <fullName evidence="1">RNase H type-1 domain-containing protein</fullName>
    </recommendedName>
</protein>
<dbReference type="Gene3D" id="3.30.420.10">
    <property type="entry name" value="Ribonuclease H-like superfamily/Ribonuclease H"/>
    <property type="match status" value="1"/>
</dbReference>
<dbReference type="SUPFAM" id="SSF53098">
    <property type="entry name" value="Ribonuclease H-like"/>
    <property type="match status" value="1"/>
</dbReference>
<evidence type="ECO:0000313" key="3">
    <source>
        <dbReference type="Proteomes" id="UP001234989"/>
    </source>
</evidence>
<dbReference type="GO" id="GO:0004523">
    <property type="term" value="F:RNA-DNA hybrid ribonuclease activity"/>
    <property type="evidence" value="ECO:0007669"/>
    <property type="project" value="InterPro"/>
</dbReference>
<feature type="domain" description="RNase H type-1" evidence="1">
    <location>
        <begin position="15"/>
        <end position="113"/>
    </location>
</feature>
<accession>A0AAF0TH91</accession>
<name>A0AAF0TH91_SOLVR</name>
<proteinExistence type="predicted"/>
<dbReference type="CDD" id="cd06222">
    <property type="entry name" value="RNase_H_like"/>
    <property type="match status" value="1"/>
</dbReference>
<keyword evidence="3" id="KW-1185">Reference proteome</keyword>
<evidence type="ECO:0000313" key="2">
    <source>
        <dbReference type="EMBL" id="WMV19311.1"/>
    </source>
</evidence>
<sequence>MVEKVVRVIKWIKPSPHVLKLNIDGSCVNGTYGGGGVLRALRDYQGIVVMAFSLSLGHGTNNQAEVVALLFGLKWCIVNGFSSIIDEVDSLSLQNYVIDVWAISWESKARSKR</sequence>
<dbReference type="InterPro" id="IPR044730">
    <property type="entry name" value="RNase_H-like_dom_plant"/>
</dbReference>
<gene>
    <name evidence="2" type="ORF">MTR67_012696</name>
</gene>
<evidence type="ECO:0000259" key="1">
    <source>
        <dbReference type="PROSITE" id="PS50879"/>
    </source>
</evidence>
<dbReference type="GO" id="GO:0003676">
    <property type="term" value="F:nucleic acid binding"/>
    <property type="evidence" value="ECO:0007669"/>
    <property type="project" value="InterPro"/>
</dbReference>
<dbReference type="InterPro" id="IPR053151">
    <property type="entry name" value="RNase_H-like"/>
</dbReference>
<dbReference type="InterPro" id="IPR012337">
    <property type="entry name" value="RNaseH-like_sf"/>
</dbReference>
<dbReference type="PROSITE" id="PS50879">
    <property type="entry name" value="RNASE_H_1"/>
    <property type="match status" value="1"/>
</dbReference>